<reference evidence="3" key="1">
    <citation type="submission" date="2011-06" db="EMBL/GenBank/DDBJ databases">
        <title>Complete genome sequence of Paenibacillus mucilaginosus KNP414.</title>
        <authorList>
            <person name="Wang J."/>
            <person name="Hu S."/>
            <person name="Hu X."/>
            <person name="Zhang B."/>
            <person name="Dong D."/>
            <person name="Zhang S."/>
            <person name="Zhao K."/>
            <person name="Wu D."/>
        </authorList>
    </citation>
    <scope>NUCLEOTIDE SEQUENCE [LARGE SCALE GENOMIC DNA]</scope>
    <source>
        <strain evidence="3">KNP414</strain>
    </source>
</reference>
<evidence type="ECO:0000256" key="1">
    <source>
        <dbReference type="SAM" id="MobiDB-lite"/>
    </source>
</evidence>
<gene>
    <name evidence="2" type="ordered locus">KNP414_02221</name>
</gene>
<dbReference type="EMBL" id="CP002869">
    <property type="protein sequence ID" value="AEI40782.1"/>
    <property type="molecule type" value="Genomic_DNA"/>
</dbReference>
<evidence type="ECO:0000313" key="2">
    <source>
        <dbReference type="EMBL" id="AEI40782.1"/>
    </source>
</evidence>
<evidence type="ECO:0000313" key="3">
    <source>
        <dbReference type="Proteomes" id="UP000006620"/>
    </source>
</evidence>
<dbReference type="AlphaFoldDB" id="F8F552"/>
<dbReference type="KEGG" id="pms:KNP414_02221"/>
<protein>
    <submittedName>
        <fullName evidence="2">Uncharacterized protein</fullName>
    </submittedName>
</protein>
<name>F8F552_PAEMK</name>
<organism evidence="2 3">
    <name type="scientific">Paenibacillus mucilaginosus (strain KNP414)</name>
    <dbReference type="NCBI Taxonomy" id="1036673"/>
    <lineage>
        <taxon>Bacteria</taxon>
        <taxon>Bacillati</taxon>
        <taxon>Bacillota</taxon>
        <taxon>Bacilli</taxon>
        <taxon>Bacillales</taxon>
        <taxon>Paenibacillaceae</taxon>
        <taxon>Paenibacillus</taxon>
    </lineage>
</organism>
<feature type="compositionally biased region" description="Basic and acidic residues" evidence="1">
    <location>
        <begin position="35"/>
        <end position="44"/>
    </location>
</feature>
<reference evidence="2 3" key="2">
    <citation type="journal article" date="2013" name="Genome Announc.">
        <title>Genome Sequence of Growth-Improving Paenibacillus mucilaginosus Strain KNP414.</title>
        <authorList>
            <person name="Lu J.J."/>
            <person name="Wang J.F."/>
            <person name="Hu X.F."/>
        </authorList>
    </citation>
    <scope>NUCLEOTIDE SEQUENCE [LARGE SCALE GENOMIC DNA]</scope>
    <source>
        <strain evidence="2 3">KNP414</strain>
    </source>
</reference>
<sequence>MAGALAVGISMHRMNRQEHEGKPIRRRREGQGASQEKEDPYDSA</sequence>
<dbReference type="HOGENOM" id="CLU_3219499_0_0_9"/>
<feature type="region of interest" description="Disordered" evidence="1">
    <location>
        <begin position="1"/>
        <end position="44"/>
    </location>
</feature>
<proteinExistence type="predicted"/>
<accession>F8F552</accession>
<dbReference type="Proteomes" id="UP000006620">
    <property type="component" value="Chromosome"/>
</dbReference>